<reference evidence="2 3" key="1">
    <citation type="submission" date="2016-06" db="EMBL/GenBank/DDBJ databases">
        <authorList>
            <person name="Kjaerup R.B."/>
            <person name="Dalgaard T.S."/>
            <person name="Juul-Madsen H.R."/>
        </authorList>
    </citation>
    <scope>NUCLEOTIDE SEQUENCE [LARGE SCALE GENOMIC DNA]</scope>
    <source>
        <strain evidence="2 3">DSM 16361</strain>
    </source>
</reference>
<dbReference type="RefSeq" id="WP_094162152.1">
    <property type="nucleotide sequence ID" value="NZ_LT592171.1"/>
</dbReference>
<keyword evidence="3" id="KW-1185">Reference proteome</keyword>
<dbReference type="PANTHER" id="PTHR42673">
    <property type="entry name" value="MALEYLACETOACETATE ISOMERASE"/>
    <property type="match status" value="1"/>
</dbReference>
<dbReference type="AlphaFoldDB" id="A0A238D805"/>
<evidence type="ECO:0000259" key="1">
    <source>
        <dbReference type="Pfam" id="PF13417"/>
    </source>
</evidence>
<dbReference type="EMBL" id="FLMQ01000056">
    <property type="protein sequence ID" value="SBP89385.1"/>
    <property type="molecule type" value="Genomic_DNA"/>
</dbReference>
<dbReference type="SUPFAM" id="SSF47616">
    <property type="entry name" value="GST C-terminal domain-like"/>
    <property type="match status" value="1"/>
</dbReference>
<feature type="domain" description="GST N-terminal" evidence="1">
    <location>
        <begin position="3"/>
        <end position="76"/>
    </location>
</feature>
<dbReference type="InterPro" id="IPR036282">
    <property type="entry name" value="Glutathione-S-Trfase_C_sf"/>
</dbReference>
<evidence type="ECO:0000313" key="2">
    <source>
        <dbReference type="EMBL" id="SBP89385.1"/>
    </source>
</evidence>
<dbReference type="SUPFAM" id="SSF52833">
    <property type="entry name" value="Thioredoxin-like"/>
    <property type="match status" value="1"/>
</dbReference>
<dbReference type="Proteomes" id="UP000214566">
    <property type="component" value="Unassembled WGS sequence"/>
</dbReference>
<organism evidence="2 3">
    <name type="scientific">Thiomonas delicata</name>
    <name type="common">Thiomonas cuprina</name>
    <dbReference type="NCBI Taxonomy" id="364030"/>
    <lineage>
        <taxon>Bacteria</taxon>
        <taxon>Pseudomonadati</taxon>
        <taxon>Pseudomonadota</taxon>
        <taxon>Betaproteobacteria</taxon>
        <taxon>Burkholderiales</taxon>
        <taxon>Thiomonas</taxon>
    </lineage>
</organism>
<dbReference type="GO" id="GO:0004364">
    <property type="term" value="F:glutathione transferase activity"/>
    <property type="evidence" value="ECO:0007669"/>
    <property type="project" value="TreeGrafter"/>
</dbReference>
<dbReference type="InterPro" id="IPR036249">
    <property type="entry name" value="Thioredoxin-like_sf"/>
</dbReference>
<dbReference type="Pfam" id="PF13417">
    <property type="entry name" value="GST_N_3"/>
    <property type="match status" value="1"/>
</dbReference>
<dbReference type="PANTHER" id="PTHR42673:SF21">
    <property type="entry name" value="GLUTATHIONE S-TRANSFERASE YFCF"/>
    <property type="match status" value="1"/>
</dbReference>
<dbReference type="Gene3D" id="1.20.1050.10">
    <property type="match status" value="1"/>
</dbReference>
<dbReference type="GO" id="GO:0006559">
    <property type="term" value="P:L-phenylalanine catabolic process"/>
    <property type="evidence" value="ECO:0007669"/>
    <property type="project" value="TreeGrafter"/>
</dbReference>
<dbReference type="GO" id="GO:0006749">
    <property type="term" value="P:glutathione metabolic process"/>
    <property type="evidence" value="ECO:0007669"/>
    <property type="project" value="TreeGrafter"/>
</dbReference>
<evidence type="ECO:0000313" key="3">
    <source>
        <dbReference type="Proteomes" id="UP000214566"/>
    </source>
</evidence>
<dbReference type="CDD" id="cd00570">
    <property type="entry name" value="GST_N_family"/>
    <property type="match status" value="1"/>
</dbReference>
<dbReference type="InterPro" id="IPR004045">
    <property type="entry name" value="Glutathione_S-Trfase_N"/>
</dbReference>
<dbReference type="GO" id="GO:0016034">
    <property type="term" value="F:maleylacetoacetate isomerase activity"/>
    <property type="evidence" value="ECO:0007669"/>
    <property type="project" value="TreeGrafter"/>
</dbReference>
<gene>
    <name evidence="2" type="ORF">THIARS_71005</name>
</gene>
<proteinExistence type="predicted"/>
<dbReference type="OrthoDB" id="8634103at2"/>
<accession>A0A238D805</accession>
<dbReference type="Gene3D" id="3.40.30.10">
    <property type="entry name" value="Glutaredoxin"/>
    <property type="match status" value="1"/>
</dbReference>
<keyword evidence="2" id="KW-0808">Transferase</keyword>
<name>A0A238D805_THIDL</name>
<protein>
    <submittedName>
        <fullName evidence="2">Glutathione S-transferase-like</fullName>
    </submittedName>
</protein>
<dbReference type="CDD" id="cd03205">
    <property type="entry name" value="GST_C_6"/>
    <property type="match status" value="1"/>
</dbReference>
<sequence>MQLIGMLDSPYVRRVAVSFQLLGLPFAHRSLSVFRTFDEFRRINPVVKAPTLICDDGEVLMDSTLILDYAEALASPRKTLMPGAIPQRQQALRIIGLALAACEKSVQIVYERNLRPAEKQHAPWIERVTSQLLAAYDGLEAACSRHPLAASGDAINQAGVSAAVAWQFTQRTIPDVVDAANYPLLRAFSAQAERLPAFAAAPHGPGTYPHPG</sequence>